<evidence type="ECO:0000256" key="1">
    <source>
        <dbReference type="ARBA" id="ARBA00004123"/>
    </source>
</evidence>
<keyword evidence="2" id="KW-0805">Transcription regulation</keyword>
<dbReference type="InterPro" id="IPR015300">
    <property type="entry name" value="DNA-bd_pseudobarrel_sf"/>
</dbReference>
<protein>
    <submittedName>
        <fullName evidence="7">Uncharacterized protein</fullName>
    </submittedName>
</protein>
<dbReference type="Proteomes" id="UP000236291">
    <property type="component" value="Unassembled WGS sequence"/>
</dbReference>
<evidence type="ECO:0000256" key="3">
    <source>
        <dbReference type="ARBA" id="ARBA00023125"/>
    </source>
</evidence>
<accession>A0A2K3N6W1</accession>
<comment type="subcellular location">
    <subcellularLocation>
        <location evidence="1">Nucleus</location>
    </subcellularLocation>
</comment>
<evidence type="ECO:0000256" key="5">
    <source>
        <dbReference type="ARBA" id="ARBA00023242"/>
    </source>
</evidence>
<reference evidence="7 8" key="2">
    <citation type="journal article" date="2017" name="Front. Plant Sci.">
        <title>Gene Classification and Mining of Molecular Markers Useful in Red Clover (Trifolium pratense) Breeding.</title>
        <authorList>
            <person name="Istvanek J."/>
            <person name="Dluhosova J."/>
            <person name="Dluhos P."/>
            <person name="Patkova L."/>
            <person name="Nedelnik J."/>
            <person name="Repkova J."/>
        </authorList>
    </citation>
    <scope>NUCLEOTIDE SEQUENCE [LARGE SCALE GENOMIC DNA]</scope>
    <source>
        <strain evidence="8">cv. Tatra</strain>
        <tissue evidence="7">Young leaves</tissue>
    </source>
</reference>
<evidence type="ECO:0000313" key="7">
    <source>
        <dbReference type="EMBL" id="PNX98797.1"/>
    </source>
</evidence>
<keyword evidence="3" id="KW-0238">DNA-binding</keyword>
<dbReference type="GO" id="GO:0003677">
    <property type="term" value="F:DNA binding"/>
    <property type="evidence" value="ECO:0007669"/>
    <property type="project" value="UniProtKB-KW"/>
</dbReference>
<comment type="caution">
    <text evidence="7">The sequence shown here is derived from an EMBL/GenBank/DDBJ whole genome shotgun (WGS) entry which is preliminary data.</text>
</comment>
<reference evidence="7 8" key="1">
    <citation type="journal article" date="2014" name="Am. J. Bot.">
        <title>Genome assembly and annotation for red clover (Trifolium pratense; Fabaceae).</title>
        <authorList>
            <person name="Istvanek J."/>
            <person name="Jaros M."/>
            <person name="Krenek A."/>
            <person name="Repkova J."/>
        </authorList>
    </citation>
    <scope>NUCLEOTIDE SEQUENCE [LARGE SCALE GENOMIC DNA]</scope>
    <source>
        <strain evidence="8">cv. Tatra</strain>
        <tissue evidence="7">Young leaves</tissue>
    </source>
</reference>
<evidence type="ECO:0000256" key="2">
    <source>
        <dbReference type="ARBA" id="ARBA00023015"/>
    </source>
</evidence>
<sequence length="289" mass="33139">AYLNVESAQAIDQSHGSCVHKILSRIHTFHMEYDPHSNLGKLPQCFVREFGSLIDTNVILQDPNRNEFQVHVGFTYVNLKLLIISLTTRWDTDVKYPFHDPSHKHMLATPDTNSKIGTSTNRRTSSNGLVLPRSFVRTYLKKLTSYDVQSGILVLPWYDFGEFAFAFTFNELVLVDHTGCRYPCRMQFSVDSEGELACKVFGRRMDFCKKHGLAEGHRIRFAVNEPTRNFVISQDGGAHGDDAGDRNPSKDMNHRYDKLDPEVRPYAMMTRTAYMEYNPMKVGMFSVDH</sequence>
<dbReference type="EMBL" id="ASHM01017052">
    <property type="protein sequence ID" value="PNX98797.1"/>
    <property type="molecule type" value="Genomic_DNA"/>
</dbReference>
<evidence type="ECO:0000313" key="8">
    <source>
        <dbReference type="Proteomes" id="UP000236291"/>
    </source>
</evidence>
<evidence type="ECO:0000256" key="4">
    <source>
        <dbReference type="ARBA" id="ARBA00023163"/>
    </source>
</evidence>
<name>A0A2K3N6W1_TRIPR</name>
<evidence type="ECO:0000256" key="6">
    <source>
        <dbReference type="SAM" id="MobiDB-lite"/>
    </source>
</evidence>
<dbReference type="GO" id="GO:0005634">
    <property type="term" value="C:nucleus"/>
    <property type="evidence" value="ECO:0007669"/>
    <property type="project" value="UniProtKB-SubCell"/>
</dbReference>
<gene>
    <name evidence="7" type="ORF">L195_g022054</name>
</gene>
<keyword evidence="5" id="KW-0539">Nucleus</keyword>
<dbReference type="SUPFAM" id="SSF101936">
    <property type="entry name" value="DNA-binding pseudobarrel domain"/>
    <property type="match status" value="1"/>
</dbReference>
<dbReference type="AlphaFoldDB" id="A0A2K3N6W1"/>
<feature type="compositionally biased region" description="Basic and acidic residues" evidence="6">
    <location>
        <begin position="238"/>
        <end position="256"/>
    </location>
</feature>
<feature type="region of interest" description="Disordered" evidence="6">
    <location>
        <begin position="233"/>
        <end position="256"/>
    </location>
</feature>
<feature type="non-terminal residue" evidence="7">
    <location>
        <position position="1"/>
    </location>
</feature>
<proteinExistence type="predicted"/>
<organism evidence="7 8">
    <name type="scientific">Trifolium pratense</name>
    <name type="common">Red clover</name>
    <dbReference type="NCBI Taxonomy" id="57577"/>
    <lineage>
        <taxon>Eukaryota</taxon>
        <taxon>Viridiplantae</taxon>
        <taxon>Streptophyta</taxon>
        <taxon>Embryophyta</taxon>
        <taxon>Tracheophyta</taxon>
        <taxon>Spermatophyta</taxon>
        <taxon>Magnoliopsida</taxon>
        <taxon>eudicotyledons</taxon>
        <taxon>Gunneridae</taxon>
        <taxon>Pentapetalae</taxon>
        <taxon>rosids</taxon>
        <taxon>fabids</taxon>
        <taxon>Fabales</taxon>
        <taxon>Fabaceae</taxon>
        <taxon>Papilionoideae</taxon>
        <taxon>50 kb inversion clade</taxon>
        <taxon>NPAAA clade</taxon>
        <taxon>Hologalegina</taxon>
        <taxon>IRL clade</taxon>
        <taxon>Trifolieae</taxon>
        <taxon>Trifolium</taxon>
    </lineage>
</organism>
<keyword evidence="4" id="KW-0804">Transcription</keyword>